<gene>
    <name evidence="3" type="ORF">FHX34_103820</name>
</gene>
<dbReference type="GO" id="GO:0016627">
    <property type="term" value="F:oxidoreductase activity, acting on the CH-CH group of donors"/>
    <property type="evidence" value="ECO:0007669"/>
    <property type="project" value="TreeGrafter"/>
</dbReference>
<organism evidence="3 4">
    <name type="scientific">Actinoplanes teichomyceticus</name>
    <dbReference type="NCBI Taxonomy" id="1867"/>
    <lineage>
        <taxon>Bacteria</taxon>
        <taxon>Bacillati</taxon>
        <taxon>Actinomycetota</taxon>
        <taxon>Actinomycetes</taxon>
        <taxon>Micromonosporales</taxon>
        <taxon>Micromonosporaceae</taxon>
        <taxon>Actinoplanes</taxon>
    </lineage>
</organism>
<dbReference type="GO" id="GO:0005829">
    <property type="term" value="C:cytosol"/>
    <property type="evidence" value="ECO:0007669"/>
    <property type="project" value="TreeGrafter"/>
</dbReference>
<keyword evidence="4" id="KW-1185">Reference proteome</keyword>
<comment type="caution">
    <text evidence="3">The sequence shown here is derived from an EMBL/GenBank/DDBJ whole genome shotgun (WGS) entry which is preliminary data.</text>
</comment>
<evidence type="ECO:0000259" key="2">
    <source>
        <dbReference type="Pfam" id="PF01243"/>
    </source>
</evidence>
<dbReference type="EMBL" id="VIWY01000003">
    <property type="protein sequence ID" value="TWG21282.1"/>
    <property type="molecule type" value="Genomic_DNA"/>
</dbReference>
<name>A0A561WBN5_ACTTI</name>
<dbReference type="InterPro" id="IPR019920">
    <property type="entry name" value="F420-binding_dom_put"/>
</dbReference>
<evidence type="ECO:0000313" key="3">
    <source>
        <dbReference type="EMBL" id="TWG21282.1"/>
    </source>
</evidence>
<keyword evidence="1" id="KW-0560">Oxidoreductase</keyword>
<dbReference type="Pfam" id="PF01243">
    <property type="entry name" value="PNPOx_N"/>
    <property type="match status" value="1"/>
</dbReference>
<dbReference type="AlphaFoldDB" id="A0A561WBN5"/>
<proteinExistence type="predicted"/>
<dbReference type="GO" id="GO:0070967">
    <property type="term" value="F:coenzyme F420 binding"/>
    <property type="evidence" value="ECO:0007669"/>
    <property type="project" value="TreeGrafter"/>
</dbReference>
<dbReference type="InterPro" id="IPR052019">
    <property type="entry name" value="F420H2_bilvrd_red/Heme_oxyg"/>
</dbReference>
<dbReference type="SUPFAM" id="SSF50475">
    <property type="entry name" value="FMN-binding split barrel"/>
    <property type="match status" value="1"/>
</dbReference>
<dbReference type="Proteomes" id="UP000320239">
    <property type="component" value="Unassembled WGS sequence"/>
</dbReference>
<evidence type="ECO:0000256" key="1">
    <source>
        <dbReference type="ARBA" id="ARBA00023002"/>
    </source>
</evidence>
<dbReference type="PANTHER" id="PTHR35176">
    <property type="entry name" value="HEME OXYGENASE HI_0854-RELATED"/>
    <property type="match status" value="1"/>
</dbReference>
<accession>A0A561WBN5</accession>
<dbReference type="InterPro" id="IPR011576">
    <property type="entry name" value="Pyridox_Oxase_N"/>
</dbReference>
<protein>
    <submittedName>
        <fullName evidence="3">PPOX class probable F420-dependent enzyme</fullName>
    </submittedName>
</protein>
<evidence type="ECO:0000313" key="4">
    <source>
        <dbReference type="Proteomes" id="UP000320239"/>
    </source>
</evidence>
<dbReference type="InterPro" id="IPR012349">
    <property type="entry name" value="Split_barrel_FMN-bd"/>
</dbReference>
<dbReference type="PANTHER" id="PTHR35176:SF1">
    <property type="entry name" value="F420H(2)-DEPENDENT BILIVERDIN REDUCTASE"/>
    <property type="match status" value="1"/>
</dbReference>
<feature type="domain" description="Pyridoxamine 5'-phosphate oxidase N-terminal" evidence="2">
    <location>
        <begin position="11"/>
        <end position="112"/>
    </location>
</feature>
<dbReference type="Gene3D" id="2.30.110.10">
    <property type="entry name" value="Electron Transport, Fmn-binding Protein, Chain A"/>
    <property type="match status" value="1"/>
</dbReference>
<sequence length="145" mass="15938">MLRTMPKMSREEALAFLTAGTRTGKLATVSPAGVPHVVPIWFVADGDTLLFTTGHSSIKARNLRADPRAALSVDVQDFPYHYVSVQGRVGLQEGAPDLLDWTTRIAQRYVPADQAEAYGRRNAVPEELLCRLSIERITGFSDIAL</sequence>
<dbReference type="NCBIfam" id="TIGR03618">
    <property type="entry name" value="Rv1155_F420"/>
    <property type="match status" value="1"/>
</dbReference>
<reference evidence="3 4" key="1">
    <citation type="submission" date="2019-06" db="EMBL/GenBank/DDBJ databases">
        <title>Sequencing the genomes of 1000 actinobacteria strains.</title>
        <authorList>
            <person name="Klenk H.-P."/>
        </authorList>
    </citation>
    <scope>NUCLEOTIDE SEQUENCE [LARGE SCALE GENOMIC DNA]</scope>
    <source>
        <strain evidence="3 4">DSM 43866</strain>
    </source>
</reference>